<evidence type="ECO:0000256" key="1">
    <source>
        <dbReference type="SAM" id="MobiDB-lite"/>
    </source>
</evidence>
<dbReference type="InParanoid" id="A0A3Q3L6H7"/>
<keyword evidence="3" id="KW-1185">Reference proteome</keyword>
<accession>A0A3Q3L6H7</accession>
<reference evidence="2" key="1">
    <citation type="submission" date="2025-08" db="UniProtKB">
        <authorList>
            <consortium name="Ensembl"/>
        </authorList>
    </citation>
    <scope>IDENTIFICATION</scope>
</reference>
<dbReference type="AlphaFoldDB" id="A0A3Q3L6H7"/>
<evidence type="ECO:0000313" key="2">
    <source>
        <dbReference type="Ensembl" id="ENSLBEP00000004529.1"/>
    </source>
</evidence>
<protein>
    <submittedName>
        <fullName evidence="2">Uncharacterized protein</fullName>
    </submittedName>
</protein>
<organism evidence="2 3">
    <name type="scientific">Labrus bergylta</name>
    <name type="common">ballan wrasse</name>
    <dbReference type="NCBI Taxonomy" id="56723"/>
    <lineage>
        <taxon>Eukaryota</taxon>
        <taxon>Metazoa</taxon>
        <taxon>Chordata</taxon>
        <taxon>Craniata</taxon>
        <taxon>Vertebrata</taxon>
        <taxon>Euteleostomi</taxon>
        <taxon>Actinopterygii</taxon>
        <taxon>Neopterygii</taxon>
        <taxon>Teleostei</taxon>
        <taxon>Neoteleostei</taxon>
        <taxon>Acanthomorphata</taxon>
        <taxon>Eupercaria</taxon>
        <taxon>Labriformes</taxon>
        <taxon>Labridae</taxon>
        <taxon>Labrus</taxon>
    </lineage>
</organism>
<reference evidence="2" key="2">
    <citation type="submission" date="2025-09" db="UniProtKB">
        <authorList>
            <consortium name="Ensembl"/>
        </authorList>
    </citation>
    <scope>IDENTIFICATION</scope>
</reference>
<feature type="region of interest" description="Disordered" evidence="1">
    <location>
        <begin position="15"/>
        <end position="60"/>
    </location>
</feature>
<dbReference type="Proteomes" id="UP000261660">
    <property type="component" value="Unplaced"/>
</dbReference>
<sequence length="60" mass="6346">MAVFEDNNAAIICRQVRSPGLAEPDSPSGNSTGSSFRPSAASERRSHKVSEGNTGMFVSF</sequence>
<name>A0A3Q3L6H7_9LABR</name>
<proteinExistence type="predicted"/>
<feature type="compositionally biased region" description="Polar residues" evidence="1">
    <location>
        <begin position="27"/>
        <end position="37"/>
    </location>
</feature>
<dbReference type="Ensembl" id="ENSLBET00000004771.1">
    <property type="protein sequence ID" value="ENSLBEP00000004529.1"/>
    <property type="gene ID" value="ENSLBEG00000003482.1"/>
</dbReference>
<evidence type="ECO:0000313" key="3">
    <source>
        <dbReference type="Proteomes" id="UP000261660"/>
    </source>
</evidence>